<organism evidence="1 2">
    <name type="scientific">Clostridium scindens (strain ATCC 35704 / DSM 5676 / VPI 13733 / 19)</name>
    <dbReference type="NCBI Taxonomy" id="411468"/>
    <lineage>
        <taxon>Bacteria</taxon>
        <taxon>Bacillati</taxon>
        <taxon>Bacillota</taxon>
        <taxon>Clostridia</taxon>
        <taxon>Lachnospirales</taxon>
        <taxon>Lachnospiraceae</taxon>
    </lineage>
</organism>
<keyword evidence="2" id="KW-1185">Reference proteome</keyword>
<dbReference type="EMBL" id="CP036170">
    <property type="protein sequence ID" value="QBF74342.1"/>
    <property type="molecule type" value="Genomic_DNA"/>
</dbReference>
<protein>
    <submittedName>
        <fullName evidence="1">Uncharacterized protein</fullName>
    </submittedName>
</protein>
<evidence type="ECO:0000313" key="2">
    <source>
        <dbReference type="Proteomes" id="UP000289664"/>
    </source>
</evidence>
<reference evidence="1 2" key="1">
    <citation type="journal article" date="2019" name="Appl. Environ. Microbiol.">
        <title>Clostridium scindens ATCC 35704: integration of nutritional requirements, the complete genome sequence, and global transcriptional responses to bile acids.</title>
        <authorList>
            <person name="Devendran S."/>
            <person name="Shrestha R."/>
            <person name="Alves J.M.P."/>
            <person name="Wolf P.G."/>
            <person name="Ly L."/>
            <person name="Hernandez A.G."/>
            <person name="Mendez-Garcia C."/>
            <person name="Inboden A."/>
            <person name="Wiley J."/>
            <person name="Paul O."/>
            <person name="Allen A."/>
            <person name="Springer E."/>
            <person name="Wright C.L."/>
            <person name="Fields C.J."/>
            <person name="Daniel S.L."/>
            <person name="Ridlon J.M."/>
        </authorList>
    </citation>
    <scope>NUCLEOTIDE SEQUENCE [LARGE SCALE GENOMIC DNA]</scope>
    <source>
        <strain evidence="1 2">ATCC 35704</strain>
    </source>
</reference>
<evidence type="ECO:0000313" key="1">
    <source>
        <dbReference type="EMBL" id="QBF74342.1"/>
    </source>
</evidence>
<sequence length="96" mass="11051">MNTTEIRPAKSFPFSRKEHTACAFNISCLRASLRSSVMPSIRCITASIFSLYASVNITRTASRSNHRQLLCLQQQILLQILKFLIFHYCTNQLYHV</sequence>
<dbReference type="Proteomes" id="UP000289664">
    <property type="component" value="Chromosome"/>
</dbReference>
<dbReference type="KEGG" id="csci:HDCHBGLK_01741"/>
<gene>
    <name evidence="1" type="ORF">HDCHBGLK_01741</name>
</gene>
<name>A0A494WJR3_CLOS5</name>
<dbReference type="AlphaFoldDB" id="A0A494WJR3"/>
<accession>A0A494WJR3</accession>
<proteinExistence type="predicted"/>